<sequence>MRNSVSIARTPLSIAQWVAEIHKPLHHGGVLIGKSSLLEVTSICQFIARDQYAFQFNLPLQQLSKNSKQTLTEAEILQLRGHDGFSLLEIAVERFNPTVATVAKTLNDLELDNALSILIPFGFGNVAVPQPSYLLLVTRQLGIGRVLQPNEDENNPLVIVHPSLQITYTVAVPFTVRLYQINPSIDSLDIQCY</sequence>
<organism evidence="1 2">
    <name type="scientific">Opisthorchis viverrini</name>
    <name type="common">Southeast Asian liver fluke</name>
    <dbReference type="NCBI Taxonomy" id="6198"/>
    <lineage>
        <taxon>Eukaryota</taxon>
        <taxon>Metazoa</taxon>
        <taxon>Spiralia</taxon>
        <taxon>Lophotrochozoa</taxon>
        <taxon>Platyhelminthes</taxon>
        <taxon>Trematoda</taxon>
        <taxon>Digenea</taxon>
        <taxon>Opisthorchiida</taxon>
        <taxon>Opisthorchiata</taxon>
        <taxon>Opisthorchiidae</taxon>
        <taxon>Opisthorchis</taxon>
    </lineage>
</organism>
<accession>A0A074ZAI6</accession>
<gene>
    <name evidence="1" type="ORF">T265_09348</name>
</gene>
<evidence type="ECO:0000313" key="2">
    <source>
        <dbReference type="Proteomes" id="UP000054324"/>
    </source>
</evidence>
<dbReference type="CTD" id="20323521"/>
<protein>
    <submittedName>
        <fullName evidence="1">Uncharacterized protein</fullName>
    </submittedName>
</protein>
<name>A0A074ZAI6_OPIVI</name>
<evidence type="ECO:0000313" key="1">
    <source>
        <dbReference type="EMBL" id="KER22587.1"/>
    </source>
</evidence>
<dbReference type="RefSeq" id="XP_009173653.1">
    <property type="nucleotide sequence ID" value="XM_009175389.1"/>
</dbReference>
<proteinExistence type="predicted"/>
<reference evidence="1 2" key="1">
    <citation type="submission" date="2013-11" db="EMBL/GenBank/DDBJ databases">
        <title>Opisthorchis viverrini - life in the bile duct.</title>
        <authorList>
            <person name="Young N.D."/>
            <person name="Nagarajan N."/>
            <person name="Lin S.J."/>
            <person name="Korhonen P.K."/>
            <person name="Jex A.R."/>
            <person name="Hall R.S."/>
            <person name="Safavi-Hemami H."/>
            <person name="Kaewkong W."/>
            <person name="Bertrand D."/>
            <person name="Gao S."/>
            <person name="Seet Q."/>
            <person name="Wongkham S."/>
            <person name="Teh B.T."/>
            <person name="Wongkham C."/>
            <person name="Intapan P.M."/>
            <person name="Maleewong W."/>
            <person name="Yang X."/>
            <person name="Hu M."/>
            <person name="Wang Z."/>
            <person name="Hofmann A."/>
            <person name="Sternberg P.W."/>
            <person name="Tan P."/>
            <person name="Wang J."/>
            <person name="Gasser R.B."/>
        </authorList>
    </citation>
    <scope>NUCLEOTIDE SEQUENCE [LARGE SCALE GENOMIC DNA]</scope>
</reference>
<dbReference type="Proteomes" id="UP000054324">
    <property type="component" value="Unassembled WGS sequence"/>
</dbReference>
<keyword evidence="2" id="KW-1185">Reference proteome</keyword>
<dbReference type="KEGG" id="ovi:T265_09348"/>
<dbReference type="AlphaFoldDB" id="A0A074ZAI6"/>
<dbReference type="EMBL" id="KL596890">
    <property type="protein sequence ID" value="KER22587.1"/>
    <property type="molecule type" value="Genomic_DNA"/>
</dbReference>
<dbReference type="GeneID" id="20323521"/>